<evidence type="ECO:0000256" key="4">
    <source>
        <dbReference type="ARBA" id="ARBA00011081"/>
    </source>
</evidence>
<comment type="caution">
    <text evidence="14">The sequence shown here is derived from an EMBL/GenBank/DDBJ whole genome shotgun (WGS) entry which is preliminary data.</text>
</comment>
<evidence type="ECO:0000256" key="1">
    <source>
        <dbReference type="ARBA" id="ARBA00001946"/>
    </source>
</evidence>
<evidence type="ECO:0000256" key="7">
    <source>
        <dbReference type="ARBA" id="ARBA00022679"/>
    </source>
</evidence>
<dbReference type="CDD" id="cd02007">
    <property type="entry name" value="TPP_DXS"/>
    <property type="match status" value="1"/>
</dbReference>
<evidence type="ECO:0000259" key="13">
    <source>
        <dbReference type="SMART" id="SM00861"/>
    </source>
</evidence>
<evidence type="ECO:0000256" key="10">
    <source>
        <dbReference type="ARBA" id="ARBA00022977"/>
    </source>
</evidence>
<dbReference type="EC" id="2.2.1.7" evidence="6"/>
<proteinExistence type="inferred from homology"/>
<dbReference type="NCBIfam" id="TIGR00204">
    <property type="entry name" value="dxs"/>
    <property type="match status" value="1"/>
</dbReference>
<keyword evidence="10" id="KW-0784">Thiamine biosynthesis</keyword>
<keyword evidence="8" id="KW-0479">Metal-binding</keyword>
<dbReference type="InterPro" id="IPR009014">
    <property type="entry name" value="Transketo_C/PFOR_II"/>
</dbReference>
<evidence type="ECO:0000256" key="3">
    <source>
        <dbReference type="ARBA" id="ARBA00004980"/>
    </source>
</evidence>
<dbReference type="SUPFAM" id="SSF52922">
    <property type="entry name" value="TK C-terminal domain-like"/>
    <property type="match status" value="1"/>
</dbReference>
<comment type="cofactor">
    <cofactor evidence="2">
        <name>thiamine diphosphate</name>
        <dbReference type="ChEBI" id="CHEBI:58937"/>
    </cofactor>
</comment>
<dbReference type="SMART" id="SM00861">
    <property type="entry name" value="Transket_pyr"/>
    <property type="match status" value="1"/>
</dbReference>
<dbReference type="AlphaFoldDB" id="A0A8J2SUK2"/>
<keyword evidence="15" id="KW-1185">Reference proteome</keyword>
<dbReference type="Pfam" id="PF02780">
    <property type="entry name" value="Transketolase_C"/>
    <property type="match status" value="1"/>
</dbReference>
<dbReference type="InterPro" id="IPR029061">
    <property type="entry name" value="THDP-binding"/>
</dbReference>
<keyword evidence="12" id="KW-0414">Isoprene biosynthesis</keyword>
<dbReference type="Pfam" id="PF02779">
    <property type="entry name" value="Transket_pyr"/>
    <property type="match status" value="1"/>
</dbReference>
<reference evidence="14" key="1">
    <citation type="submission" date="2021-11" db="EMBL/GenBank/DDBJ databases">
        <authorList>
            <consortium name="Genoscope - CEA"/>
            <person name="William W."/>
        </authorList>
    </citation>
    <scope>NUCLEOTIDE SEQUENCE</scope>
</reference>
<evidence type="ECO:0000256" key="5">
    <source>
        <dbReference type="ARBA" id="ARBA00011738"/>
    </source>
</evidence>
<comment type="similarity">
    <text evidence="4">Belongs to the transketolase family. DXPS subfamily.</text>
</comment>
<evidence type="ECO:0000256" key="12">
    <source>
        <dbReference type="ARBA" id="ARBA00023229"/>
    </source>
</evidence>
<dbReference type="Gene3D" id="3.40.50.970">
    <property type="match status" value="2"/>
</dbReference>
<name>A0A8J2SUK2_9STRA</name>
<dbReference type="UniPathway" id="UPA00064">
    <property type="reaction ID" value="UER00091"/>
</dbReference>
<comment type="cofactor">
    <cofactor evidence="1">
        <name>Mg(2+)</name>
        <dbReference type="ChEBI" id="CHEBI:18420"/>
    </cofactor>
</comment>
<comment type="pathway">
    <text evidence="3">Metabolic intermediate biosynthesis; 1-deoxy-D-xylulose 5-phosphate biosynthesis; 1-deoxy-D-xylulose 5-phosphate from D-glyceraldehyde 3-phosphate and pyruvate: step 1/1.</text>
</comment>
<dbReference type="Pfam" id="PF13292">
    <property type="entry name" value="DXP_synthase_N"/>
    <property type="match status" value="1"/>
</dbReference>
<keyword evidence="11" id="KW-0786">Thiamine pyrophosphate</keyword>
<dbReference type="GO" id="GO:0046872">
    <property type="term" value="F:metal ion binding"/>
    <property type="evidence" value="ECO:0007669"/>
    <property type="project" value="UniProtKB-KW"/>
</dbReference>
<dbReference type="GO" id="GO:0008661">
    <property type="term" value="F:1-deoxy-D-xylulose-5-phosphate synthase activity"/>
    <property type="evidence" value="ECO:0007669"/>
    <property type="project" value="UniProtKB-EC"/>
</dbReference>
<dbReference type="NCBIfam" id="NF003933">
    <property type="entry name" value="PRK05444.2-2"/>
    <property type="match status" value="1"/>
</dbReference>
<feature type="domain" description="Transketolase-like pyrimidine-binding" evidence="13">
    <location>
        <begin position="394"/>
        <end position="559"/>
    </location>
</feature>
<keyword evidence="7" id="KW-0808">Transferase</keyword>
<accession>A0A8J2SUK2</accession>
<comment type="subunit">
    <text evidence="5">Homodimer.</text>
</comment>
<dbReference type="PROSITE" id="PS00802">
    <property type="entry name" value="TRANSKETOLASE_2"/>
    <property type="match status" value="1"/>
</dbReference>
<dbReference type="EMBL" id="CAKKNE010000005">
    <property type="protein sequence ID" value="CAH0377282.1"/>
    <property type="molecule type" value="Genomic_DNA"/>
</dbReference>
<evidence type="ECO:0000256" key="2">
    <source>
        <dbReference type="ARBA" id="ARBA00001964"/>
    </source>
</evidence>
<dbReference type="HAMAP" id="MF_00315">
    <property type="entry name" value="DXP_synth"/>
    <property type="match status" value="1"/>
</dbReference>
<evidence type="ECO:0000313" key="14">
    <source>
        <dbReference type="EMBL" id="CAH0377282.1"/>
    </source>
</evidence>
<evidence type="ECO:0000256" key="11">
    <source>
        <dbReference type="ARBA" id="ARBA00023052"/>
    </source>
</evidence>
<gene>
    <name evidence="14" type="ORF">PECAL_5P18390</name>
</gene>
<evidence type="ECO:0000313" key="15">
    <source>
        <dbReference type="Proteomes" id="UP000789595"/>
    </source>
</evidence>
<dbReference type="GO" id="GO:0016114">
    <property type="term" value="P:terpenoid biosynthetic process"/>
    <property type="evidence" value="ECO:0007669"/>
    <property type="project" value="InterPro"/>
</dbReference>
<dbReference type="InterPro" id="IPR020826">
    <property type="entry name" value="Transketolase_BS"/>
</dbReference>
<dbReference type="InterPro" id="IPR005475">
    <property type="entry name" value="Transketolase-like_Pyr-bd"/>
</dbReference>
<organism evidence="14 15">
    <name type="scientific">Pelagomonas calceolata</name>
    <dbReference type="NCBI Taxonomy" id="35677"/>
    <lineage>
        <taxon>Eukaryota</taxon>
        <taxon>Sar</taxon>
        <taxon>Stramenopiles</taxon>
        <taxon>Ochrophyta</taxon>
        <taxon>Pelagophyceae</taxon>
        <taxon>Pelagomonadales</taxon>
        <taxon>Pelagomonadaceae</taxon>
        <taxon>Pelagomonas</taxon>
    </lineage>
</organism>
<dbReference type="PANTHER" id="PTHR43322:SF5">
    <property type="entry name" value="1-DEOXY-D-XYLULOSE-5-PHOSPHATE SYNTHASE, CHLOROPLASTIC"/>
    <property type="match status" value="1"/>
</dbReference>
<sequence>MARGSQRNRTRRRLRVALSTIACCAPAASLVAPVARTARASVQRSAYDMGGPPGFYTGPERTPILDSVVEPRDMNGLSLPELKQLAHELRWDTIRAVSKTGGHLGSSLGVVELTVALHKVFDAPEDRILWDVSHQCYPHKILTGRRSRMGTLRQQGGLSGFQKRAESEYDCFGAGHSTTSISAALGMSVGKSQKGKQQNNCIAVIGDGAITGGMAFEAMNNANYLQARMITVLNDNGQVSLPTGTPSAGGVVPSGALSAYTSRLISSKPFADFRQVAKGISSLFPEEIQQINAKIDEYARGIVTGGTLFEELGFYYIGPVDGHDLDNLVPILENLRDTPSNKPVLLHLKTEKGYGYQPAMTASDKMHGVAKFDVATGKQFKGAPAPAGAPPKPSSLTSVFANELCRIAETDRDIIGITAAMPGGTGMDIFGRRFPKRTYDVGIAEQHAVTFAAGLAVEGLKPFCCIYSTFMQRGYDQLVHDVVIQNLPVRFILDRAGLVGNDGPTHHGSFDLTYLGCMPNLVIMAPAEEVDLINMVATAAAIDDKPSVVRYPRGTGYGLEKLNDLFGLNLKEMPEAGEVLPMGKGRIIKEGRAGASKKVAILSLGTRLAASCEAAAEIEGTNDDIAVTVADARFMKPLDIDLVRKLASENDVLITIEENSVLGFGDYVLHFLALEGALDDGKLKFRPMVLPDSFIETATQFQQYDQAGLNAKHIVGTVNKLMDRATVPAV</sequence>
<dbReference type="PANTHER" id="PTHR43322">
    <property type="entry name" value="1-D-DEOXYXYLULOSE 5-PHOSPHATE SYNTHASE-RELATED"/>
    <property type="match status" value="1"/>
</dbReference>
<evidence type="ECO:0000256" key="6">
    <source>
        <dbReference type="ARBA" id="ARBA00013150"/>
    </source>
</evidence>
<evidence type="ECO:0000256" key="9">
    <source>
        <dbReference type="ARBA" id="ARBA00022842"/>
    </source>
</evidence>
<dbReference type="CDD" id="cd07033">
    <property type="entry name" value="TPP_PYR_DXS_TK_like"/>
    <property type="match status" value="1"/>
</dbReference>
<protein>
    <recommendedName>
        <fullName evidence="6">1-deoxy-D-xylulose-5-phosphate synthase</fullName>
        <ecNumber evidence="6">2.2.1.7</ecNumber>
    </recommendedName>
</protein>
<dbReference type="GO" id="GO:0009228">
    <property type="term" value="P:thiamine biosynthetic process"/>
    <property type="evidence" value="ECO:0007669"/>
    <property type="project" value="UniProtKB-KW"/>
</dbReference>
<dbReference type="InterPro" id="IPR005477">
    <property type="entry name" value="Dxylulose-5-P_synthase"/>
</dbReference>
<dbReference type="InterPro" id="IPR033248">
    <property type="entry name" value="Transketolase_C"/>
</dbReference>
<dbReference type="Proteomes" id="UP000789595">
    <property type="component" value="Unassembled WGS sequence"/>
</dbReference>
<dbReference type="OrthoDB" id="10266385at2759"/>
<dbReference type="FunFam" id="3.40.50.970:FF:000005">
    <property type="entry name" value="1-deoxy-D-xylulose-5-phosphate synthase"/>
    <property type="match status" value="1"/>
</dbReference>
<evidence type="ECO:0000256" key="8">
    <source>
        <dbReference type="ARBA" id="ARBA00022723"/>
    </source>
</evidence>
<dbReference type="SUPFAM" id="SSF52518">
    <property type="entry name" value="Thiamin diphosphate-binding fold (THDP-binding)"/>
    <property type="match status" value="2"/>
</dbReference>
<dbReference type="Gene3D" id="3.40.50.920">
    <property type="match status" value="1"/>
</dbReference>
<keyword evidence="9" id="KW-0460">Magnesium</keyword>